<dbReference type="AlphaFoldDB" id="A0A1V8STH1"/>
<keyword evidence="3" id="KW-1185">Reference proteome</keyword>
<dbReference type="EMBL" id="NAJO01000028">
    <property type="protein sequence ID" value="OQO02182.1"/>
    <property type="molecule type" value="Genomic_DNA"/>
</dbReference>
<gene>
    <name evidence="2" type="ORF">B0A48_11734</name>
</gene>
<dbReference type="OrthoDB" id="5272396at2759"/>
<dbReference type="InterPro" id="IPR056632">
    <property type="entry name" value="DUF7730"/>
</dbReference>
<name>A0A1V8STH1_9PEZI</name>
<reference evidence="3" key="1">
    <citation type="submission" date="2017-03" db="EMBL/GenBank/DDBJ databases">
        <title>Genomes of endolithic fungi from Antarctica.</title>
        <authorList>
            <person name="Coleine C."/>
            <person name="Masonjones S."/>
            <person name="Stajich J.E."/>
        </authorList>
    </citation>
    <scope>NUCLEOTIDE SEQUENCE [LARGE SCALE GENOMIC DNA]</scope>
    <source>
        <strain evidence="3">CCFEE 5527</strain>
    </source>
</reference>
<comment type="caution">
    <text evidence="2">The sequence shown here is derived from an EMBL/GenBank/DDBJ whole genome shotgun (WGS) entry which is preliminary data.</text>
</comment>
<dbReference type="Pfam" id="PF24864">
    <property type="entry name" value="DUF7730"/>
    <property type="match status" value="1"/>
</dbReference>
<dbReference type="Proteomes" id="UP000192596">
    <property type="component" value="Unassembled WGS sequence"/>
</dbReference>
<dbReference type="InParanoid" id="A0A1V8STH1"/>
<sequence>MAPRERIKKSKTSDTSPSATIMPPPVCYLLDRIPIEIRKDIFSYVLTKEWPIQFAVVRSSGKSSGKYVSRFHNRNSKHPGQVYIPKTKSWVQAPLIVTALLQTCKQIQAEASEVFYGCNEFQFKTTSVAAGWLTTFEGPMHAIKVLDVGGDLTTKAAKGFWKALLPLVNLRVLKLEHIHLCPKSLSKSIRLTALQRELTPFLKVLRDSYKHQGLAANAADVLQISNYRCWGCMCTCGRAPKCKAACTDSKDWEENYAAFGVGHAALVKTVGAAMRETVAGLRD</sequence>
<organism evidence="2 3">
    <name type="scientific">Cryoendolithus antarcticus</name>
    <dbReference type="NCBI Taxonomy" id="1507870"/>
    <lineage>
        <taxon>Eukaryota</taxon>
        <taxon>Fungi</taxon>
        <taxon>Dikarya</taxon>
        <taxon>Ascomycota</taxon>
        <taxon>Pezizomycotina</taxon>
        <taxon>Dothideomycetes</taxon>
        <taxon>Dothideomycetidae</taxon>
        <taxon>Cladosporiales</taxon>
        <taxon>Cladosporiaceae</taxon>
        <taxon>Cryoendolithus</taxon>
    </lineage>
</organism>
<proteinExistence type="predicted"/>
<dbReference type="PANTHER" id="PTHR38790">
    <property type="entry name" value="2EXR DOMAIN-CONTAINING PROTEIN-RELATED"/>
    <property type="match status" value="1"/>
</dbReference>
<evidence type="ECO:0000313" key="2">
    <source>
        <dbReference type="EMBL" id="OQO02182.1"/>
    </source>
</evidence>
<feature type="domain" description="DUF7730" evidence="1">
    <location>
        <begin position="27"/>
        <end position="127"/>
    </location>
</feature>
<protein>
    <recommendedName>
        <fullName evidence="1">DUF7730 domain-containing protein</fullName>
    </recommendedName>
</protein>
<accession>A0A1V8STH1</accession>
<evidence type="ECO:0000313" key="3">
    <source>
        <dbReference type="Proteomes" id="UP000192596"/>
    </source>
</evidence>
<evidence type="ECO:0000259" key="1">
    <source>
        <dbReference type="Pfam" id="PF24864"/>
    </source>
</evidence>